<evidence type="ECO:0000259" key="1">
    <source>
        <dbReference type="PROSITE" id="PS51819"/>
    </source>
</evidence>
<feature type="domain" description="VOC" evidence="1">
    <location>
        <begin position="9"/>
        <end position="128"/>
    </location>
</feature>
<evidence type="ECO:0000313" key="2">
    <source>
        <dbReference type="EMBL" id="MDA0166849.1"/>
    </source>
</evidence>
<dbReference type="InterPro" id="IPR037523">
    <property type="entry name" value="VOC_core"/>
</dbReference>
<reference evidence="2" key="1">
    <citation type="submission" date="2022-10" db="EMBL/GenBank/DDBJ databases">
        <title>The WGS of Solirubrobacter ginsenosidimutans DSM 21036.</title>
        <authorList>
            <person name="Jiang Z."/>
        </authorList>
    </citation>
    <scope>NUCLEOTIDE SEQUENCE</scope>
    <source>
        <strain evidence="2">DSM 21036</strain>
    </source>
</reference>
<dbReference type="Proteomes" id="UP001149140">
    <property type="component" value="Unassembled WGS sequence"/>
</dbReference>
<dbReference type="Pfam" id="PF00903">
    <property type="entry name" value="Glyoxalase"/>
    <property type="match status" value="1"/>
</dbReference>
<accession>A0A9X3N1N2</accession>
<dbReference type="PROSITE" id="PS51819">
    <property type="entry name" value="VOC"/>
    <property type="match status" value="1"/>
</dbReference>
<dbReference type="InterPro" id="IPR004360">
    <property type="entry name" value="Glyas_Fos-R_dOase_dom"/>
</dbReference>
<organism evidence="2 3">
    <name type="scientific">Solirubrobacter ginsenosidimutans</name>
    <dbReference type="NCBI Taxonomy" id="490573"/>
    <lineage>
        <taxon>Bacteria</taxon>
        <taxon>Bacillati</taxon>
        <taxon>Actinomycetota</taxon>
        <taxon>Thermoleophilia</taxon>
        <taxon>Solirubrobacterales</taxon>
        <taxon>Solirubrobacteraceae</taxon>
        <taxon>Solirubrobacter</taxon>
    </lineage>
</organism>
<dbReference type="RefSeq" id="WP_270046103.1">
    <property type="nucleotide sequence ID" value="NZ_JAPDOD010000078.1"/>
</dbReference>
<keyword evidence="3" id="KW-1185">Reference proteome</keyword>
<protein>
    <submittedName>
        <fullName evidence="2">VOC family protein</fullName>
    </submittedName>
</protein>
<dbReference type="Gene3D" id="3.10.180.10">
    <property type="entry name" value="2,3-Dihydroxybiphenyl 1,2-Dioxygenase, domain 1"/>
    <property type="match status" value="1"/>
</dbReference>
<dbReference type="AlphaFoldDB" id="A0A9X3N1N2"/>
<proteinExistence type="predicted"/>
<name>A0A9X3N1N2_9ACTN</name>
<sequence>MSADVIHPKFHHVNFKTTRLPEMIDWYSTLVGAEVLFQYPLGAWLSNDAANHRIALTAFPNFVEDPDKDSRTGLHHTAFEYDGFEQLNTSYLRLKDAGIVPDFCLDHGMTFSYYYRDPDGNHVELQVDNFGDWAKSAAWMREAPEFHEDPIGRFVDPDRVADAYAAGATFTEIHARAMAGELAPDTPPLQVPQVEA</sequence>
<dbReference type="EMBL" id="JAPDOD010000078">
    <property type="protein sequence ID" value="MDA0166849.1"/>
    <property type="molecule type" value="Genomic_DNA"/>
</dbReference>
<gene>
    <name evidence="2" type="ORF">OM076_41695</name>
</gene>
<comment type="caution">
    <text evidence="2">The sequence shown here is derived from an EMBL/GenBank/DDBJ whole genome shotgun (WGS) entry which is preliminary data.</text>
</comment>
<dbReference type="InterPro" id="IPR029068">
    <property type="entry name" value="Glyas_Bleomycin-R_OHBP_Dase"/>
</dbReference>
<dbReference type="SUPFAM" id="SSF54593">
    <property type="entry name" value="Glyoxalase/Bleomycin resistance protein/Dihydroxybiphenyl dioxygenase"/>
    <property type="match status" value="1"/>
</dbReference>
<evidence type="ECO:0000313" key="3">
    <source>
        <dbReference type="Proteomes" id="UP001149140"/>
    </source>
</evidence>